<evidence type="ECO:0000256" key="1">
    <source>
        <dbReference type="PROSITE-ProRule" id="PRU00042"/>
    </source>
</evidence>
<dbReference type="Pfam" id="PF15961">
    <property type="entry name" value="DUF4764"/>
    <property type="match status" value="1"/>
</dbReference>
<dbReference type="EMBL" id="GL192632">
    <property type="protein sequence ID" value="EFB29779.1"/>
    <property type="molecule type" value="Genomic_DNA"/>
</dbReference>
<accession>D2HAH5</accession>
<dbReference type="InterPro" id="IPR031885">
    <property type="entry name" value="DUF4764"/>
</dbReference>
<evidence type="ECO:0000259" key="3">
    <source>
        <dbReference type="PROSITE" id="PS50157"/>
    </source>
</evidence>
<name>D2HAH5_AILME</name>
<sequence length="789" mass="83210">KQLEAICVKVTSGEMKGQERPVPPLATIQPKPARLSQLPARPCRVLGLRAQPPLSTAPQPRCPSSSPPVQVFVQSPLPALQPLAPNGQGATLARLSASDPPEATSVSSRSANLFLSNLHTKHTEKLKKSLKVKTRSGRISRPPKYKAKDYKFIKTEDLADGHLSDSDDYSELSVDEEEEQGERQVPFDLSSCSLRPKTFKCQTCEKSYIGKGGLARHLKLNPGHGPPEVLLSEKANGGATQGCAGDRSVSLTSTGPSAPALLSEEGAQSPRAGLQNSQSVEAEEALVSEPEIGSCSALLGSEGHAGPRRSDSSTAPAEASTAVVGQSGAAHPPRGARAGGAQSAPRARARLKEFLHQCDRDALVELALPRLAQVVTVYEFLLTKVETGHLAKPLFPAVYKEFEELHKMVKKMCQDYLSGSGLRSQEPLEISNNKVAESLGITEFLRKQELPECVLAERGPGRAGLEEAGQQKRGNEPAEEGLAWVKRTRREAPPRDAPEPSDRGGPQKPSSCAPAAGEGCAPHVSGNIAHHSEESHTMPVSGSDRSVLHAGQQLKAFADLEAKSGSAAPALSCQHIGGPSLCPRLGEPGTQMQGQVAAFAEENAQERSVAWNAGDSRRSRGLCGTLTTTAGVESLPPSGSGNLEMWDSHQKGQWSSPSHVLLTEVAGRPLAKVLSVDTVPADCAHRTAWELGLGQAGSLSADGGQGCRAGDSDHFSCRPEAHADQRGLESIVAVGEAVAFEITSGCHELSQGQEPLFIQTSDGLILSHQGSLVTGEEDLVLVTGVEGPA</sequence>
<feature type="non-terminal residue" evidence="4">
    <location>
        <position position="789"/>
    </location>
</feature>
<organism evidence="4">
    <name type="scientific">Ailuropoda melanoleuca</name>
    <name type="common">Giant panda</name>
    <dbReference type="NCBI Taxonomy" id="9646"/>
    <lineage>
        <taxon>Eukaryota</taxon>
        <taxon>Metazoa</taxon>
        <taxon>Chordata</taxon>
        <taxon>Craniata</taxon>
        <taxon>Vertebrata</taxon>
        <taxon>Euteleostomi</taxon>
        <taxon>Mammalia</taxon>
        <taxon>Eutheria</taxon>
        <taxon>Laurasiatheria</taxon>
        <taxon>Carnivora</taxon>
        <taxon>Caniformia</taxon>
        <taxon>Ursidae</taxon>
        <taxon>Ailuropoda</taxon>
    </lineage>
</organism>
<reference evidence="4" key="1">
    <citation type="journal article" date="2010" name="Nature">
        <title>The sequence and de novo assembly of the giant panda genome.</title>
        <authorList>
            <person name="Li R."/>
            <person name="Fan W."/>
            <person name="Tian G."/>
            <person name="Zhu H."/>
            <person name="He L."/>
            <person name="Cai J."/>
            <person name="Huang Q."/>
            <person name="Cai Q."/>
            <person name="Li B."/>
            <person name="Bai Y."/>
            <person name="Zhang Z."/>
            <person name="Zhang Y."/>
            <person name="Wang W."/>
            <person name="Li J."/>
            <person name="Wei F."/>
            <person name="Li H."/>
            <person name="Jian M."/>
            <person name="Li J."/>
            <person name="Zhang Z."/>
            <person name="Nielsen R."/>
            <person name="Li D."/>
            <person name="Gu W."/>
            <person name="Yang Z."/>
            <person name="Xuan Z."/>
            <person name="Ryder O.A."/>
            <person name="Leung F.C."/>
            <person name="Zhou Y."/>
            <person name="Cao J."/>
            <person name="Sun X."/>
            <person name="Fu Y."/>
            <person name="Fang X."/>
            <person name="Guo X."/>
            <person name="Wang B."/>
            <person name="Hou R."/>
            <person name="Shen F."/>
            <person name="Mu B."/>
            <person name="Ni P."/>
            <person name="Lin R."/>
            <person name="Qian W."/>
            <person name="Wang G."/>
            <person name="Yu C."/>
            <person name="Nie W."/>
            <person name="Wang J."/>
            <person name="Wu Z."/>
            <person name="Liang H."/>
            <person name="Min J."/>
            <person name="Wu Q."/>
            <person name="Cheng S."/>
            <person name="Ruan J."/>
            <person name="Wang M."/>
            <person name="Shi Z."/>
            <person name="Wen M."/>
            <person name="Liu B."/>
            <person name="Ren X."/>
            <person name="Zheng H."/>
            <person name="Dong D."/>
            <person name="Cook K."/>
            <person name="Shan G."/>
            <person name="Zhang H."/>
            <person name="Kosiol C."/>
            <person name="Xie X."/>
            <person name="Lu Z."/>
            <person name="Zheng H."/>
            <person name="Li Y."/>
            <person name="Steiner C.C."/>
            <person name="Lam T.T."/>
            <person name="Lin S."/>
            <person name="Zhang Q."/>
            <person name="Li G."/>
            <person name="Tian J."/>
            <person name="Gong T."/>
            <person name="Liu H."/>
            <person name="Zhang D."/>
            <person name="Fang L."/>
            <person name="Ye C."/>
            <person name="Zhang J."/>
            <person name="Hu W."/>
            <person name="Xu A."/>
            <person name="Ren Y."/>
            <person name="Zhang G."/>
            <person name="Bruford M.W."/>
            <person name="Li Q."/>
            <person name="Ma L."/>
            <person name="Guo Y."/>
            <person name="An N."/>
            <person name="Hu Y."/>
            <person name="Zheng Y."/>
            <person name="Shi Y."/>
            <person name="Li Z."/>
            <person name="Liu Q."/>
            <person name="Chen Y."/>
            <person name="Zhao J."/>
            <person name="Qu N."/>
            <person name="Zhao S."/>
            <person name="Tian F."/>
            <person name="Wang X."/>
            <person name="Wang H."/>
            <person name="Xu L."/>
            <person name="Liu X."/>
            <person name="Vinar T."/>
            <person name="Wang Y."/>
            <person name="Lam T.W."/>
            <person name="Yiu S.M."/>
            <person name="Liu S."/>
            <person name="Zhang H."/>
            <person name="Li D."/>
            <person name="Huang Y."/>
            <person name="Wang X."/>
            <person name="Yang G."/>
            <person name="Jiang Z."/>
            <person name="Wang J."/>
            <person name="Qin N."/>
            <person name="Li L."/>
            <person name="Li J."/>
            <person name="Bolund L."/>
            <person name="Kristiansen K."/>
            <person name="Wong G.K."/>
            <person name="Olson M."/>
            <person name="Zhang X."/>
            <person name="Li S."/>
            <person name="Yang H."/>
            <person name="Wang J."/>
            <person name="Wang J."/>
        </authorList>
    </citation>
    <scope>NUCLEOTIDE SEQUENCE [LARGE SCALE GENOMIC DNA]</scope>
</reference>
<keyword evidence="1" id="KW-0862">Zinc</keyword>
<feature type="region of interest" description="Disordered" evidence="2">
    <location>
        <begin position="225"/>
        <end position="343"/>
    </location>
</feature>
<feature type="region of interest" description="Disordered" evidence="2">
    <location>
        <begin position="461"/>
        <end position="527"/>
    </location>
</feature>
<evidence type="ECO:0000256" key="2">
    <source>
        <dbReference type="SAM" id="MobiDB-lite"/>
    </source>
</evidence>
<dbReference type="PROSITE" id="PS50157">
    <property type="entry name" value="ZINC_FINGER_C2H2_2"/>
    <property type="match status" value="1"/>
</dbReference>
<dbReference type="InterPro" id="IPR013087">
    <property type="entry name" value="Znf_C2H2_type"/>
</dbReference>
<feature type="non-terminal residue" evidence="4">
    <location>
        <position position="1"/>
    </location>
</feature>
<feature type="compositionally biased region" description="Basic and acidic residues" evidence="2">
    <location>
        <begin position="490"/>
        <end position="502"/>
    </location>
</feature>
<protein>
    <recommendedName>
        <fullName evidence="3">C2H2-type domain-containing protein</fullName>
    </recommendedName>
</protein>
<dbReference type="AlphaFoldDB" id="D2HAH5"/>
<feature type="compositionally biased region" description="Acidic residues" evidence="2">
    <location>
        <begin position="166"/>
        <end position="180"/>
    </location>
</feature>
<dbReference type="InParanoid" id="D2HAH5"/>
<evidence type="ECO:0000313" key="4">
    <source>
        <dbReference type="EMBL" id="EFB29779.1"/>
    </source>
</evidence>
<feature type="domain" description="C2H2-type" evidence="3">
    <location>
        <begin position="199"/>
        <end position="226"/>
    </location>
</feature>
<feature type="compositionally biased region" description="Low complexity" evidence="2">
    <location>
        <begin position="328"/>
        <end position="343"/>
    </location>
</feature>
<proteinExistence type="predicted"/>
<keyword evidence="1" id="KW-0863">Zinc-finger</keyword>
<dbReference type="PANTHER" id="PTHR16116">
    <property type="entry name" value="ZINC FINGER PROTEIN 839"/>
    <property type="match status" value="1"/>
</dbReference>
<keyword evidence="1" id="KW-0479">Metal-binding</keyword>
<dbReference type="PANTHER" id="PTHR16116:SF5">
    <property type="entry name" value="ZINC FINGER PROTEIN 839"/>
    <property type="match status" value="1"/>
</dbReference>
<feature type="region of interest" description="Disordered" evidence="2">
    <location>
        <begin position="162"/>
        <end position="188"/>
    </location>
</feature>
<dbReference type="GO" id="GO:0008270">
    <property type="term" value="F:zinc ion binding"/>
    <property type="evidence" value="ECO:0007669"/>
    <property type="project" value="UniProtKB-KW"/>
</dbReference>
<dbReference type="InterPro" id="IPR039946">
    <property type="entry name" value="ZN839"/>
</dbReference>
<gene>
    <name evidence="4" type="ORF">PANDA_007448</name>
</gene>